<evidence type="ECO:0000313" key="2">
    <source>
        <dbReference type="EMBL" id="CAF1690820.1"/>
    </source>
</evidence>
<keyword evidence="3" id="KW-1185">Reference proteome</keyword>
<dbReference type="AlphaFoldDB" id="A0A816HS43"/>
<organism evidence="2 3">
    <name type="scientific">Adineta ricciae</name>
    <name type="common">Rotifer</name>
    <dbReference type="NCBI Taxonomy" id="249248"/>
    <lineage>
        <taxon>Eukaryota</taxon>
        <taxon>Metazoa</taxon>
        <taxon>Spiralia</taxon>
        <taxon>Gnathifera</taxon>
        <taxon>Rotifera</taxon>
        <taxon>Eurotatoria</taxon>
        <taxon>Bdelloidea</taxon>
        <taxon>Adinetida</taxon>
        <taxon>Adinetidae</taxon>
        <taxon>Adineta</taxon>
    </lineage>
</organism>
<dbReference type="PANTHER" id="PTHR46599:SF3">
    <property type="entry name" value="PIGGYBAC TRANSPOSABLE ELEMENT-DERIVED PROTEIN 4"/>
    <property type="match status" value="1"/>
</dbReference>
<feature type="non-terminal residue" evidence="2">
    <location>
        <position position="151"/>
    </location>
</feature>
<evidence type="ECO:0000259" key="1">
    <source>
        <dbReference type="Pfam" id="PF13843"/>
    </source>
</evidence>
<proteinExistence type="predicted"/>
<accession>A0A816HS43</accession>
<dbReference type="EMBL" id="CAJNOR010020788">
    <property type="protein sequence ID" value="CAF1690820.1"/>
    <property type="molecule type" value="Genomic_DNA"/>
</dbReference>
<dbReference type="Proteomes" id="UP000663828">
    <property type="component" value="Unassembled WGS sequence"/>
</dbReference>
<dbReference type="Pfam" id="PF13843">
    <property type="entry name" value="DDE_Tnp_1_7"/>
    <property type="match status" value="1"/>
</dbReference>
<feature type="domain" description="PiggyBac transposable element-derived protein" evidence="1">
    <location>
        <begin position="1"/>
        <end position="151"/>
    </location>
</feature>
<sequence length="151" mass="17768">MLYDITGYILDFTIYTGHDTNYNKKYNDLPLPSRIVMTLVEDYLDVGHCIVMDNYYSSPQLFLQLVKRNTDAVGTVCCNRKSLPSDFKTAKLRKNERIARYYNKLMALKCHDKKYVHMLSTYHKNDTTIIQKHQIQIEKPTCIHEYNDTMG</sequence>
<gene>
    <name evidence="2" type="ORF">XAT740_LOCUS63913</name>
</gene>
<evidence type="ECO:0000313" key="3">
    <source>
        <dbReference type="Proteomes" id="UP000663828"/>
    </source>
</evidence>
<dbReference type="PANTHER" id="PTHR46599">
    <property type="entry name" value="PIGGYBAC TRANSPOSABLE ELEMENT-DERIVED PROTEIN 4"/>
    <property type="match status" value="1"/>
</dbReference>
<protein>
    <recommendedName>
        <fullName evidence="1">PiggyBac transposable element-derived protein domain-containing protein</fullName>
    </recommendedName>
</protein>
<reference evidence="2" key="1">
    <citation type="submission" date="2021-02" db="EMBL/GenBank/DDBJ databases">
        <authorList>
            <person name="Nowell W R."/>
        </authorList>
    </citation>
    <scope>NUCLEOTIDE SEQUENCE</scope>
</reference>
<name>A0A816HS43_ADIRI</name>
<dbReference type="InterPro" id="IPR029526">
    <property type="entry name" value="PGBD"/>
</dbReference>
<comment type="caution">
    <text evidence="2">The sequence shown here is derived from an EMBL/GenBank/DDBJ whole genome shotgun (WGS) entry which is preliminary data.</text>
</comment>